<proteinExistence type="predicted"/>
<feature type="transmembrane region" description="Helical" evidence="1">
    <location>
        <begin position="12"/>
        <end position="35"/>
    </location>
</feature>
<comment type="caution">
    <text evidence="2">The sequence shown here is derived from an EMBL/GenBank/DDBJ whole genome shotgun (WGS) entry which is preliminary data.</text>
</comment>
<reference evidence="2 3" key="1">
    <citation type="submission" date="2017-11" db="EMBL/GenBank/DDBJ databases">
        <title>De-novo sequencing of pomegranate (Punica granatum L.) genome.</title>
        <authorList>
            <person name="Akparov Z."/>
            <person name="Amiraslanov A."/>
            <person name="Hajiyeva S."/>
            <person name="Abbasov M."/>
            <person name="Kaur K."/>
            <person name="Hamwieh A."/>
            <person name="Solovyev V."/>
            <person name="Salamov A."/>
            <person name="Braich B."/>
            <person name="Kosarev P."/>
            <person name="Mahmoud A."/>
            <person name="Hajiyev E."/>
            <person name="Babayeva S."/>
            <person name="Izzatullayeva V."/>
            <person name="Mammadov A."/>
            <person name="Mammadov A."/>
            <person name="Sharifova S."/>
            <person name="Ojaghi J."/>
            <person name="Eynullazada K."/>
            <person name="Bayramov B."/>
            <person name="Abdulazimova A."/>
            <person name="Shahmuradov I."/>
        </authorList>
    </citation>
    <scope>NUCLEOTIDE SEQUENCE [LARGE SCALE GENOMIC DNA]</scope>
    <source>
        <strain evidence="3">cv. AG2017</strain>
        <tissue evidence="2">Leaf</tissue>
    </source>
</reference>
<dbReference type="AlphaFoldDB" id="A0A2I0IX01"/>
<dbReference type="Proteomes" id="UP000233551">
    <property type="component" value="Unassembled WGS sequence"/>
</dbReference>
<keyword evidence="1" id="KW-1133">Transmembrane helix</keyword>
<keyword evidence="1" id="KW-0472">Membrane</keyword>
<accession>A0A2I0IX01</accession>
<protein>
    <submittedName>
        <fullName evidence="2">Uncharacterized protein</fullName>
    </submittedName>
</protein>
<keyword evidence="1" id="KW-0812">Transmembrane</keyword>
<evidence type="ECO:0000313" key="3">
    <source>
        <dbReference type="Proteomes" id="UP000233551"/>
    </source>
</evidence>
<dbReference type="EMBL" id="PGOL01002379">
    <property type="protein sequence ID" value="PKI48551.1"/>
    <property type="molecule type" value="Genomic_DNA"/>
</dbReference>
<organism evidence="2 3">
    <name type="scientific">Punica granatum</name>
    <name type="common">Pomegranate</name>
    <dbReference type="NCBI Taxonomy" id="22663"/>
    <lineage>
        <taxon>Eukaryota</taxon>
        <taxon>Viridiplantae</taxon>
        <taxon>Streptophyta</taxon>
        <taxon>Embryophyta</taxon>
        <taxon>Tracheophyta</taxon>
        <taxon>Spermatophyta</taxon>
        <taxon>Magnoliopsida</taxon>
        <taxon>eudicotyledons</taxon>
        <taxon>Gunneridae</taxon>
        <taxon>Pentapetalae</taxon>
        <taxon>rosids</taxon>
        <taxon>malvids</taxon>
        <taxon>Myrtales</taxon>
        <taxon>Lythraceae</taxon>
        <taxon>Punica</taxon>
    </lineage>
</organism>
<name>A0A2I0IX01_PUNGR</name>
<evidence type="ECO:0000313" key="2">
    <source>
        <dbReference type="EMBL" id="PKI48551.1"/>
    </source>
</evidence>
<sequence>MPPQSPRGSAPIVLIDMAMPLCAFVVATLFVTSVLDDSSPAILHLERTFHPLNHSMDIAMLWAHDLLGRHSRLQHSAVPGGVANFSLQGNSKVGMG</sequence>
<evidence type="ECO:0000256" key="1">
    <source>
        <dbReference type="SAM" id="Phobius"/>
    </source>
</evidence>
<gene>
    <name evidence="2" type="ORF">CRG98_031072</name>
</gene>
<keyword evidence="3" id="KW-1185">Reference proteome</keyword>